<dbReference type="EMBL" id="DTIN01000031">
    <property type="protein sequence ID" value="HFX13958.1"/>
    <property type="molecule type" value="Genomic_DNA"/>
</dbReference>
<accession>A0A7C3RIZ2</accession>
<proteinExistence type="predicted"/>
<name>A0A7C3RIZ2_DICTH</name>
<reference evidence="1" key="1">
    <citation type="journal article" date="2020" name="mSystems">
        <title>Genome- and Community-Level Interaction Insights into Carbon Utilization and Element Cycling Functions of Hydrothermarchaeota in Hydrothermal Sediment.</title>
        <authorList>
            <person name="Zhou Z."/>
            <person name="Liu Y."/>
            <person name="Xu W."/>
            <person name="Pan J."/>
            <person name="Luo Z.H."/>
            <person name="Li M."/>
        </authorList>
    </citation>
    <scope>NUCLEOTIDE SEQUENCE [LARGE SCALE GENOMIC DNA]</scope>
    <source>
        <strain evidence="1">SpSt-81</strain>
    </source>
</reference>
<comment type="caution">
    <text evidence="1">The sequence shown here is derived from an EMBL/GenBank/DDBJ whole genome shotgun (WGS) entry which is preliminary data.</text>
</comment>
<evidence type="ECO:0000313" key="1">
    <source>
        <dbReference type="EMBL" id="HFX13958.1"/>
    </source>
</evidence>
<protein>
    <submittedName>
        <fullName evidence="1">Uncharacterized protein</fullName>
    </submittedName>
</protein>
<dbReference type="AlphaFoldDB" id="A0A7C3RIZ2"/>
<gene>
    <name evidence="1" type="ORF">ENW00_07435</name>
</gene>
<organism evidence="1">
    <name type="scientific">Dictyoglomus thermophilum</name>
    <dbReference type="NCBI Taxonomy" id="14"/>
    <lineage>
        <taxon>Bacteria</taxon>
        <taxon>Pseudomonadati</taxon>
        <taxon>Dictyoglomota</taxon>
        <taxon>Dictyoglomia</taxon>
        <taxon>Dictyoglomales</taxon>
        <taxon>Dictyoglomaceae</taxon>
        <taxon>Dictyoglomus</taxon>
    </lineage>
</organism>
<sequence length="89" mass="10493">MITRRDLAKKIIDYLYGRISLDELVDWAERCLMEEDFEESYFDLIRDILSYIGLSNVPAFGLAWEDCKNFLEKLGYGVQIEIYEKVGNE</sequence>